<feature type="chain" id="PRO_5003001288" evidence="1">
    <location>
        <begin position="20"/>
        <end position="273"/>
    </location>
</feature>
<keyword evidence="1" id="KW-0732">Signal</keyword>
<feature type="signal peptide" evidence="1">
    <location>
        <begin position="1"/>
        <end position="19"/>
    </location>
</feature>
<proteinExistence type="predicted"/>
<evidence type="ECO:0000256" key="1">
    <source>
        <dbReference type="SAM" id="SignalP"/>
    </source>
</evidence>
<accession>C9SSK1</accession>
<dbReference type="GeneID" id="9529672"/>
<gene>
    <name evidence="2" type="ORF">VDBG_07876</name>
</gene>
<evidence type="ECO:0000313" key="2">
    <source>
        <dbReference type="EMBL" id="EEY21766.1"/>
    </source>
</evidence>
<protein>
    <submittedName>
        <fullName evidence="2">Predicted protein</fullName>
    </submittedName>
</protein>
<dbReference type="AlphaFoldDB" id="C9SSK1"/>
<keyword evidence="3" id="KW-1185">Reference proteome</keyword>
<reference evidence="3" key="1">
    <citation type="journal article" date="2011" name="PLoS Pathog.">
        <title>Comparative genomics yields insights into niche adaptation of plant vascular wilt pathogens.</title>
        <authorList>
            <person name="Klosterman S.J."/>
            <person name="Subbarao K.V."/>
            <person name="Kang S."/>
            <person name="Veronese P."/>
            <person name="Gold S.E."/>
            <person name="Thomma B.P.H.J."/>
            <person name="Chen Z."/>
            <person name="Henrissat B."/>
            <person name="Lee Y.-H."/>
            <person name="Park J."/>
            <person name="Garcia-Pedrajas M.D."/>
            <person name="Barbara D.J."/>
            <person name="Anchieta A."/>
            <person name="de Jonge R."/>
            <person name="Santhanam P."/>
            <person name="Maruthachalam K."/>
            <person name="Atallah Z."/>
            <person name="Amyotte S.G."/>
            <person name="Paz Z."/>
            <person name="Inderbitzin P."/>
            <person name="Hayes R.J."/>
            <person name="Heiman D.I."/>
            <person name="Young S."/>
            <person name="Zeng Q."/>
            <person name="Engels R."/>
            <person name="Galagan J."/>
            <person name="Cuomo C.A."/>
            <person name="Dobinson K.F."/>
            <person name="Ma L.-J."/>
        </authorList>
    </citation>
    <scope>NUCLEOTIDE SEQUENCE [LARGE SCALE GENOMIC DNA]</scope>
    <source>
        <strain evidence="3">VaMs.102 / ATCC MYA-4576 / FGSC 10136</strain>
    </source>
</reference>
<sequence>MLCTCPTAMLCTCPTAMLCTCPIAMLCTCPTAMPCTTCSTANALQMPCTLPRLRCHGKLRMPADAPLPTANGTALLRHCESSSTATANGPLRLACLACLGRVPLDLAAAARYCTGRAGVLLVPWCTEPGQLQWEPSPSGRSARSGKGLALADSRTLTRNSPRHLSVLVIEVPWGTSQIMGSPGHGMEERLETAAMASAGRHEEDAAVPQWPSRCCCVKSTRWPSRPEPPHVTPSPMVRSVPGFAAREPSEWALISRPKAGIVQAAFCPDRAHD</sequence>
<name>C9SSK1_VERA1</name>
<organism evidence="3">
    <name type="scientific">Verticillium alfalfae (strain VaMs.102 / ATCC MYA-4576 / FGSC 10136)</name>
    <name type="common">Verticillium wilt of alfalfa</name>
    <name type="synonym">Verticillium albo-atrum</name>
    <dbReference type="NCBI Taxonomy" id="526221"/>
    <lineage>
        <taxon>Eukaryota</taxon>
        <taxon>Fungi</taxon>
        <taxon>Dikarya</taxon>
        <taxon>Ascomycota</taxon>
        <taxon>Pezizomycotina</taxon>
        <taxon>Sordariomycetes</taxon>
        <taxon>Hypocreomycetidae</taxon>
        <taxon>Glomerellales</taxon>
        <taxon>Plectosphaerellaceae</taxon>
        <taxon>Verticillium</taxon>
    </lineage>
</organism>
<evidence type="ECO:0000313" key="3">
    <source>
        <dbReference type="Proteomes" id="UP000008698"/>
    </source>
</evidence>
<dbReference type="EMBL" id="DS985224">
    <property type="protein sequence ID" value="EEY21766.1"/>
    <property type="molecule type" value="Genomic_DNA"/>
</dbReference>
<dbReference type="KEGG" id="val:VDBG_07876"/>
<dbReference type="RefSeq" id="XP_003001617.1">
    <property type="nucleotide sequence ID" value="XM_003001571.1"/>
</dbReference>
<dbReference type="Proteomes" id="UP000008698">
    <property type="component" value="Unassembled WGS sequence"/>
</dbReference>
<dbReference type="HOGENOM" id="CLU_1020138_0_0_1"/>